<name>A0A418V950_9DEIO</name>
<feature type="transmembrane region" description="Helical" evidence="1">
    <location>
        <begin position="189"/>
        <end position="214"/>
    </location>
</feature>
<organism evidence="2 3">
    <name type="scientific">Deinococcus cavernae</name>
    <dbReference type="NCBI Taxonomy" id="2320857"/>
    <lineage>
        <taxon>Bacteria</taxon>
        <taxon>Thermotogati</taxon>
        <taxon>Deinococcota</taxon>
        <taxon>Deinococci</taxon>
        <taxon>Deinococcales</taxon>
        <taxon>Deinococcaceae</taxon>
        <taxon>Deinococcus</taxon>
    </lineage>
</organism>
<sequence>MIKPPALPARFVDSPVTPYEAQQARAGVTVNGNRLQSGLTSLILLNLLGAVLGLLAGVWLERVLPDLPQRWGLPLTPAEQQEFRDVLQGVPGWFWLVTVSLTLLGSAINVWCLNVIRKAVAAVQCWTLEATRDQADDLARQARTLRGWLTLGQWFPVITGVLTLLFYGVLFSVAGLGTGADTAETVLPIVFSVIASLIGMLPGALLAWLGLAAVKRWLDAVVTRTHTVTFPVRPFARSLDGWLIFALVLIILGLLNALAGTAMLAFFPSFFSWMLENDATTPPDVETLRLIGKFMQKLAVFSLTGVLLYGLLALLVYWARNFANSVARLLDAQRPAQSTSPGVTPSVADHW</sequence>
<feature type="transmembrane region" description="Helical" evidence="1">
    <location>
        <begin position="242"/>
        <end position="267"/>
    </location>
</feature>
<keyword evidence="1" id="KW-0812">Transmembrane</keyword>
<dbReference type="EMBL" id="QYUJ01000014">
    <property type="protein sequence ID" value="RJF72620.1"/>
    <property type="molecule type" value="Genomic_DNA"/>
</dbReference>
<feature type="transmembrane region" description="Helical" evidence="1">
    <location>
        <begin position="42"/>
        <end position="60"/>
    </location>
</feature>
<dbReference type="Proteomes" id="UP000286287">
    <property type="component" value="Unassembled WGS sequence"/>
</dbReference>
<feature type="transmembrane region" description="Helical" evidence="1">
    <location>
        <begin position="298"/>
        <end position="319"/>
    </location>
</feature>
<feature type="transmembrane region" description="Helical" evidence="1">
    <location>
        <begin position="93"/>
        <end position="116"/>
    </location>
</feature>
<reference evidence="2 3" key="1">
    <citation type="submission" date="2018-09" db="EMBL/GenBank/DDBJ databases">
        <authorList>
            <person name="Zhu H."/>
        </authorList>
    </citation>
    <scope>NUCLEOTIDE SEQUENCE [LARGE SCALE GENOMIC DNA]</scope>
    <source>
        <strain evidence="2 3">K2S05-167</strain>
    </source>
</reference>
<dbReference type="OrthoDB" id="64796at2"/>
<feature type="transmembrane region" description="Helical" evidence="1">
    <location>
        <begin position="154"/>
        <end position="177"/>
    </location>
</feature>
<dbReference type="RefSeq" id="WP_119764936.1">
    <property type="nucleotide sequence ID" value="NZ_QYUJ01000014.1"/>
</dbReference>
<dbReference type="AlphaFoldDB" id="A0A418V950"/>
<evidence type="ECO:0000256" key="1">
    <source>
        <dbReference type="SAM" id="Phobius"/>
    </source>
</evidence>
<comment type="caution">
    <text evidence="2">The sequence shown here is derived from an EMBL/GenBank/DDBJ whole genome shotgun (WGS) entry which is preliminary data.</text>
</comment>
<keyword evidence="1" id="KW-1133">Transmembrane helix</keyword>
<evidence type="ECO:0000313" key="3">
    <source>
        <dbReference type="Proteomes" id="UP000286287"/>
    </source>
</evidence>
<keyword evidence="3" id="KW-1185">Reference proteome</keyword>
<evidence type="ECO:0000313" key="2">
    <source>
        <dbReference type="EMBL" id="RJF72620.1"/>
    </source>
</evidence>
<accession>A0A418V950</accession>
<gene>
    <name evidence="2" type="ORF">D3875_14805</name>
</gene>
<keyword evidence="1" id="KW-0472">Membrane</keyword>
<proteinExistence type="predicted"/>
<protein>
    <submittedName>
        <fullName evidence="2">Uncharacterized protein</fullName>
    </submittedName>
</protein>